<keyword evidence="5" id="KW-0812">Transmembrane</keyword>
<dbReference type="SUPFAM" id="SSF53850">
    <property type="entry name" value="Periplasmic binding protein-like II"/>
    <property type="match status" value="1"/>
</dbReference>
<dbReference type="PANTHER" id="PTHR30570">
    <property type="entry name" value="PERIPLASMIC PHOSPHATE BINDING COMPONENT OF PHOSPHATE ABC TRANSPORTER"/>
    <property type="match status" value="1"/>
</dbReference>
<accession>A0A5E6M5V8</accession>
<dbReference type="InterPro" id="IPR050811">
    <property type="entry name" value="Phosphate_ABC_transporter"/>
</dbReference>
<evidence type="ECO:0000256" key="5">
    <source>
        <dbReference type="SAM" id="Phobius"/>
    </source>
</evidence>
<evidence type="ECO:0000256" key="4">
    <source>
        <dbReference type="PROSITE-ProRule" id="PRU00473"/>
    </source>
</evidence>
<dbReference type="InterPro" id="IPR006664">
    <property type="entry name" value="OMP_bac"/>
</dbReference>
<dbReference type="InterPro" id="IPR036737">
    <property type="entry name" value="OmpA-like_sf"/>
</dbReference>
<evidence type="ECO:0000259" key="6">
    <source>
        <dbReference type="PROSITE" id="PS51123"/>
    </source>
</evidence>
<reference evidence="7 8" key="1">
    <citation type="submission" date="2019-09" db="EMBL/GenBank/DDBJ databases">
        <authorList>
            <person name="Cremers G."/>
        </authorList>
    </citation>
    <scope>NUCLEOTIDE SEQUENCE [LARGE SCALE GENOMIC DNA]</scope>
    <source>
        <strain evidence="7">4A</strain>
    </source>
</reference>
<dbReference type="InterPro" id="IPR024370">
    <property type="entry name" value="PBP_domain"/>
</dbReference>
<evidence type="ECO:0000313" key="8">
    <source>
        <dbReference type="Proteomes" id="UP000334923"/>
    </source>
</evidence>
<dbReference type="AlphaFoldDB" id="A0A5E6M5V8"/>
<comment type="subcellular location">
    <subcellularLocation>
        <location evidence="1">Membrane</location>
    </subcellularLocation>
</comment>
<keyword evidence="2" id="KW-0732">Signal</keyword>
<evidence type="ECO:0000313" key="7">
    <source>
        <dbReference type="EMBL" id="VVM04720.1"/>
    </source>
</evidence>
<dbReference type="CDD" id="cd07185">
    <property type="entry name" value="OmpA_C-like"/>
    <property type="match status" value="1"/>
</dbReference>
<dbReference type="OrthoDB" id="9790048at2"/>
<dbReference type="SUPFAM" id="SSF103088">
    <property type="entry name" value="OmpA-like"/>
    <property type="match status" value="1"/>
</dbReference>
<protein>
    <submittedName>
        <fullName evidence="7">Putative lipoprotein YiaD</fullName>
    </submittedName>
</protein>
<dbReference type="Gene3D" id="3.40.190.10">
    <property type="entry name" value="Periplasmic binding protein-like II"/>
    <property type="match status" value="2"/>
</dbReference>
<dbReference type="Pfam" id="PF12849">
    <property type="entry name" value="PBP_like_2"/>
    <property type="match status" value="1"/>
</dbReference>
<proteinExistence type="predicted"/>
<dbReference type="PROSITE" id="PS51123">
    <property type="entry name" value="OMPA_2"/>
    <property type="match status" value="1"/>
</dbReference>
<organism evidence="7 8">
    <name type="scientific">Methylacidimicrobium tartarophylax</name>
    <dbReference type="NCBI Taxonomy" id="1041768"/>
    <lineage>
        <taxon>Bacteria</taxon>
        <taxon>Pseudomonadati</taxon>
        <taxon>Verrucomicrobiota</taxon>
        <taxon>Methylacidimicrobium</taxon>
    </lineage>
</organism>
<name>A0A5E6M5V8_9BACT</name>
<dbReference type="GO" id="GO:0016020">
    <property type="term" value="C:membrane"/>
    <property type="evidence" value="ECO:0007669"/>
    <property type="project" value="UniProtKB-SubCell"/>
</dbReference>
<keyword evidence="8" id="KW-1185">Reference proteome</keyword>
<sequence>MPARRGFCPNYGNCPSRADTREIIEIPEGKDFLCPDCGTPLVPEEEALRRPRKRGKRKVFLLLLLFLLAATGVGLWLSLRREPQRAVAPPPEPPPTAEIPPRVLERTLFTVSGSRILGEKLVPDLVLAFLSEDLRLKGVAIRKGKDGRSVAVVGKSPNGSEELSVRLVLSSTSDGWKELAAGAAQVAMAFRKITPEEAALFGKGINITAPDSEHVIGVSGIAAIVSPASPVSKLSLGELRKLFGGEVRDARSLGFPQAKVVLSAPPDASGSWQLFSRRVMAGSPVSVDIARREGGAEISSRVAGDAQALGLVDFPHIGACKALALYEKGTHPLSPSFASLESEAYLLSTRLYLYTMGSGRNPDVDAFVQFVLSDRGQQQVQQTGFVGAATKTEAGAESLIQPAAEIPRDAPAGYRELVKEGNRVAFDVRFRTGSAELDNKALVDIRRLAKLMEGKNEKGEAVLLVGFTDNVGDRAYNLRLSVERAQSVGQALRVLGIPVAATAGEGDQMPVASNDTEEGREKNRRVELWIVRGKAPTPSPEP</sequence>
<dbReference type="PRINTS" id="PR01021">
    <property type="entry name" value="OMPADOMAIN"/>
</dbReference>
<keyword evidence="5" id="KW-1133">Transmembrane helix</keyword>
<feature type="domain" description="OmpA-like" evidence="6">
    <location>
        <begin position="417"/>
        <end position="534"/>
    </location>
</feature>
<evidence type="ECO:0000256" key="2">
    <source>
        <dbReference type="ARBA" id="ARBA00022729"/>
    </source>
</evidence>
<dbReference type="InterPro" id="IPR006665">
    <property type="entry name" value="OmpA-like"/>
</dbReference>
<dbReference type="Gene3D" id="3.30.1330.60">
    <property type="entry name" value="OmpA-like domain"/>
    <property type="match status" value="1"/>
</dbReference>
<dbReference type="Proteomes" id="UP000334923">
    <property type="component" value="Unassembled WGS sequence"/>
</dbReference>
<dbReference type="PANTHER" id="PTHR30570:SF1">
    <property type="entry name" value="PHOSPHATE-BINDING PROTEIN PSTS"/>
    <property type="match status" value="1"/>
</dbReference>
<gene>
    <name evidence="7" type="primary">yiaD</name>
    <name evidence="7" type="ORF">MAMT_00264</name>
</gene>
<dbReference type="EMBL" id="CABFVA020000010">
    <property type="protein sequence ID" value="VVM04720.1"/>
    <property type="molecule type" value="Genomic_DNA"/>
</dbReference>
<feature type="transmembrane region" description="Helical" evidence="5">
    <location>
        <begin position="59"/>
        <end position="79"/>
    </location>
</feature>
<dbReference type="RefSeq" id="WP_142659133.1">
    <property type="nucleotide sequence ID" value="NZ_CABFVA020000010.1"/>
</dbReference>
<keyword evidence="3 4" id="KW-0472">Membrane</keyword>
<keyword evidence="7" id="KW-0449">Lipoprotein</keyword>
<evidence type="ECO:0000256" key="3">
    <source>
        <dbReference type="ARBA" id="ARBA00023136"/>
    </source>
</evidence>
<evidence type="ECO:0000256" key="1">
    <source>
        <dbReference type="ARBA" id="ARBA00004370"/>
    </source>
</evidence>
<dbReference type="Pfam" id="PF00691">
    <property type="entry name" value="OmpA"/>
    <property type="match status" value="1"/>
</dbReference>